<dbReference type="Pfam" id="PF09587">
    <property type="entry name" value="PGA_cap"/>
    <property type="match status" value="1"/>
</dbReference>
<accession>A0ABN0JQ42</accession>
<dbReference type="EMBL" id="APOJ01000020">
    <property type="protein sequence ID" value="ENU27497.1"/>
    <property type="molecule type" value="Genomic_DNA"/>
</dbReference>
<dbReference type="PANTHER" id="PTHR33393">
    <property type="entry name" value="POLYGLUTAMINE SYNTHESIS ACCESSORY PROTEIN RV0574C-RELATED"/>
    <property type="match status" value="1"/>
</dbReference>
<dbReference type="RefSeq" id="WP_004660782.1">
    <property type="nucleotide sequence ID" value="NZ_BMDV01000002.1"/>
</dbReference>
<evidence type="ECO:0000256" key="1">
    <source>
        <dbReference type="ARBA" id="ARBA00005662"/>
    </source>
</evidence>
<dbReference type="SMART" id="SM00854">
    <property type="entry name" value="PGA_cap"/>
    <property type="match status" value="1"/>
</dbReference>
<evidence type="ECO:0000313" key="4">
    <source>
        <dbReference type="Proteomes" id="UP000013190"/>
    </source>
</evidence>
<organism evidence="3 4">
    <name type="scientific">Acinetobacter modestus</name>
    <dbReference type="NCBI Taxonomy" id="1776740"/>
    <lineage>
        <taxon>Bacteria</taxon>
        <taxon>Pseudomonadati</taxon>
        <taxon>Pseudomonadota</taxon>
        <taxon>Gammaproteobacteria</taxon>
        <taxon>Moraxellales</taxon>
        <taxon>Moraxellaceae</taxon>
        <taxon>Acinetobacter</taxon>
    </lineage>
</organism>
<dbReference type="GeneID" id="92834538"/>
<reference evidence="3 4" key="2">
    <citation type="journal article" date="2016" name="Int. J. Syst. Evol. Microbiol.">
        <title>Taxonomy of haemolytic and/or proteolytic strains of the genus Acinetobacter with the proposal of Acinetobacter courvalinii sp. nov. (genomic species 14 sensu Bouvet &amp; Jeanjean), Acinetobacter dispersus sp. nov. (genomic species 17), Acinetobacter modestus sp. nov., Acinetobacter proteolyticus sp. nov. and Acinetobacter vivianii sp. nov.</title>
        <authorList>
            <person name="Nemec A."/>
            <person name="Radolfova-Krizova L."/>
            <person name="Maixnerova M."/>
            <person name="Vrestiakova E."/>
            <person name="Jezek P."/>
            <person name="Sedo O."/>
        </authorList>
    </citation>
    <scope>NUCLEOTIDE SEQUENCE [LARGE SCALE GENOMIC DNA]</scope>
    <source>
        <strain evidence="3 4">NIPH 236</strain>
    </source>
</reference>
<reference evidence="4" key="1">
    <citation type="submission" date="2013-02" db="EMBL/GenBank/DDBJ databases">
        <title>The Genome Sequence of Acinetobacter sp. NIPH 236.</title>
        <authorList>
            <consortium name="The Broad Institute Genome Sequencing Platform"/>
            <consortium name="The Broad Institute Genome Sequencing Center for Infectious Disease"/>
            <person name="Cerqueira G."/>
            <person name="Feldgarden M."/>
            <person name="Courvalin P."/>
            <person name="Perichon B."/>
            <person name="Grillot-Courvalin C."/>
            <person name="Clermont D."/>
            <person name="Rocha E."/>
            <person name="Yoon E.-J."/>
            <person name="Nemec A."/>
            <person name="Walker B."/>
            <person name="Young S.K."/>
            <person name="Zeng Q."/>
            <person name="Gargeya S."/>
            <person name="Fitzgerald M."/>
            <person name="Haas B."/>
            <person name="Abouelleil A."/>
            <person name="Alvarado L."/>
            <person name="Arachchi H.M."/>
            <person name="Berlin A.M."/>
            <person name="Chapman S.B."/>
            <person name="Dewar J."/>
            <person name="Goldberg J."/>
            <person name="Griggs A."/>
            <person name="Gujja S."/>
            <person name="Hansen M."/>
            <person name="Howarth C."/>
            <person name="Imamovic A."/>
            <person name="Larimer J."/>
            <person name="McCowan C."/>
            <person name="Murphy C."/>
            <person name="Neiman D."/>
            <person name="Pearson M."/>
            <person name="Priest M."/>
            <person name="Roberts A."/>
            <person name="Saif S."/>
            <person name="Shea T."/>
            <person name="Sisk P."/>
            <person name="Sykes S."/>
            <person name="Wortman J."/>
            <person name="Nusbaum C."/>
            <person name="Birren B."/>
        </authorList>
    </citation>
    <scope>NUCLEOTIDE SEQUENCE [LARGE SCALE GENOMIC DNA]</scope>
    <source>
        <strain evidence="4">NIPH 236</strain>
    </source>
</reference>
<comment type="similarity">
    <text evidence="1">Belongs to the CapA family.</text>
</comment>
<dbReference type="Gene3D" id="3.60.21.10">
    <property type="match status" value="1"/>
</dbReference>
<keyword evidence="4" id="KW-1185">Reference proteome</keyword>
<dbReference type="SUPFAM" id="SSF56300">
    <property type="entry name" value="Metallo-dependent phosphatases"/>
    <property type="match status" value="1"/>
</dbReference>
<name>A0ABN0JQ42_9GAMM</name>
<feature type="domain" description="Capsule synthesis protein CapA" evidence="2">
    <location>
        <begin position="239"/>
        <end position="494"/>
    </location>
</feature>
<gene>
    <name evidence="3" type="ORF">F992_01121</name>
</gene>
<sequence>MDVPQEIKIISQIRQENFKHAIWHTQIEGSCTHWVLLLLIFEKIQKNELKLTNKIPIPQRFQLYPLDVTQVEDSYELGFLLQYLAFTQSYELSLLIAKYIFGDEGQAQKTIISKAKSFGIDISSDTYITNTIQNLYVVARAIFSMPIDLIREVFIKKLSIGSQKIRPISSLFTCHQLDAVLCITSKYKKYYFTYCNKNQNIGIFQLLDDIHRIDHLVPYYHYFNSGLLPAKQISLKNHYINIIGDTYFGEYYTKRRKAKGIDDALQRYGYQHSFERIKQFFSEDDLNIANFEAVFNLDEYSPLHGKKDFILGADSQQTLTEFKRIHINALCLGNNHLKDYGTASLVHSLAVLDQSEINWIGAGNNQQQAHQYFQIRTQQQNVAIFNGYWHRESAYQDYDFYALGDRAGVACLNAILFEQIMQYRQFHPTHKIIVICHWGQDFQTTRVEQEKLADILTKIGVDLVIGHGAHTIQPIQKINHKPVILGIGNGVFNSNGEFEKYQALAYGLIVKINLIENLIKLYPIFTNNLETFWQPCAVTDIQFKQAKENLTTRLIQKDFFEGKDHLGHYIEMNF</sequence>
<evidence type="ECO:0000313" key="3">
    <source>
        <dbReference type="EMBL" id="ENU27497.1"/>
    </source>
</evidence>
<protein>
    <recommendedName>
        <fullName evidence="2">Capsule synthesis protein CapA domain-containing protein</fullName>
    </recommendedName>
</protein>
<dbReference type="Proteomes" id="UP000013190">
    <property type="component" value="Unassembled WGS sequence"/>
</dbReference>
<comment type="caution">
    <text evidence="3">The sequence shown here is derived from an EMBL/GenBank/DDBJ whole genome shotgun (WGS) entry which is preliminary data.</text>
</comment>
<proteinExistence type="inferred from homology"/>
<evidence type="ECO:0000259" key="2">
    <source>
        <dbReference type="SMART" id="SM00854"/>
    </source>
</evidence>
<dbReference type="InterPro" id="IPR029052">
    <property type="entry name" value="Metallo-depent_PP-like"/>
</dbReference>
<dbReference type="InterPro" id="IPR052169">
    <property type="entry name" value="CW_Biosynth-Accessory"/>
</dbReference>
<dbReference type="InterPro" id="IPR019079">
    <property type="entry name" value="Capsule_synth_CapA"/>
</dbReference>
<dbReference type="PANTHER" id="PTHR33393:SF13">
    <property type="entry name" value="PGA BIOSYNTHESIS PROTEIN CAPA"/>
    <property type="match status" value="1"/>
</dbReference>